<dbReference type="CDD" id="cd07406">
    <property type="entry name" value="MPP_CG11883_N"/>
    <property type="match status" value="1"/>
</dbReference>
<evidence type="ECO:0000259" key="5">
    <source>
        <dbReference type="Pfam" id="PF00149"/>
    </source>
</evidence>
<keyword evidence="3" id="KW-0378">Hydrolase</keyword>
<dbReference type="InterPro" id="IPR036907">
    <property type="entry name" value="5'-Nucleotdase_C_sf"/>
</dbReference>
<dbReference type="AlphaFoldDB" id="A0A507BQ88"/>
<evidence type="ECO:0000313" key="8">
    <source>
        <dbReference type="Proteomes" id="UP000319257"/>
    </source>
</evidence>
<dbReference type="PANTHER" id="PTHR11575">
    <property type="entry name" value="5'-NUCLEOTIDASE-RELATED"/>
    <property type="match status" value="1"/>
</dbReference>
<dbReference type="InterPro" id="IPR029052">
    <property type="entry name" value="Metallo-depent_PP-like"/>
</dbReference>
<dbReference type="SUPFAM" id="SSF55816">
    <property type="entry name" value="5'-nucleotidase (syn. UDP-sugar hydrolase), C-terminal domain"/>
    <property type="match status" value="1"/>
</dbReference>
<dbReference type="SUPFAM" id="SSF56300">
    <property type="entry name" value="Metallo-dependent phosphatases"/>
    <property type="match status" value="1"/>
</dbReference>
<gene>
    <name evidence="7" type="ORF">E0L32_011363</name>
</gene>
<feature type="domain" description="Calcineurin-like phosphoesterase" evidence="5">
    <location>
        <begin position="30"/>
        <end position="243"/>
    </location>
</feature>
<comment type="caution">
    <text evidence="7">The sequence shown here is derived from an EMBL/GenBank/DDBJ whole genome shotgun (WGS) entry which is preliminary data.</text>
</comment>
<feature type="region of interest" description="Disordered" evidence="4">
    <location>
        <begin position="536"/>
        <end position="575"/>
    </location>
</feature>
<name>A0A507BQ88_9PEZI</name>
<comment type="similarity">
    <text evidence="1 3">Belongs to the 5'-nucleotidase family.</text>
</comment>
<dbReference type="InterPro" id="IPR008334">
    <property type="entry name" value="5'-Nucleotdase_C"/>
</dbReference>
<protein>
    <recommendedName>
        <fullName evidence="9">5'-nucleotidase</fullName>
    </recommendedName>
</protein>
<dbReference type="Pfam" id="PF00149">
    <property type="entry name" value="Metallophos"/>
    <property type="match status" value="1"/>
</dbReference>
<keyword evidence="8" id="KW-1185">Reference proteome</keyword>
<evidence type="ECO:0000256" key="2">
    <source>
        <dbReference type="ARBA" id="ARBA00022729"/>
    </source>
</evidence>
<dbReference type="InParanoid" id="A0A507BQ88"/>
<dbReference type="OrthoDB" id="10252235at2759"/>
<dbReference type="PANTHER" id="PTHR11575:SF48">
    <property type="entry name" value="5'-NUCLEOTIDASE"/>
    <property type="match status" value="1"/>
</dbReference>
<feature type="compositionally biased region" description="Basic and acidic residues" evidence="4">
    <location>
        <begin position="1"/>
        <end position="10"/>
    </location>
</feature>
<dbReference type="Pfam" id="PF02872">
    <property type="entry name" value="5_nucleotid_C"/>
    <property type="match status" value="1"/>
</dbReference>
<evidence type="ECO:0000313" key="7">
    <source>
        <dbReference type="EMBL" id="TPX18970.1"/>
    </source>
</evidence>
<dbReference type="GO" id="GO:0009166">
    <property type="term" value="P:nucleotide catabolic process"/>
    <property type="evidence" value="ECO:0007669"/>
    <property type="project" value="InterPro"/>
</dbReference>
<feature type="domain" description="5'-Nucleotidase C-terminal" evidence="6">
    <location>
        <begin position="331"/>
        <end position="473"/>
    </location>
</feature>
<keyword evidence="2" id="KW-0732">Signal</keyword>
<dbReference type="InterPro" id="IPR041821">
    <property type="entry name" value="CG11883_N"/>
</dbReference>
<evidence type="ECO:0000256" key="3">
    <source>
        <dbReference type="RuleBase" id="RU362119"/>
    </source>
</evidence>
<evidence type="ECO:0000259" key="6">
    <source>
        <dbReference type="Pfam" id="PF02872"/>
    </source>
</evidence>
<evidence type="ECO:0000256" key="1">
    <source>
        <dbReference type="ARBA" id="ARBA00006654"/>
    </source>
</evidence>
<evidence type="ECO:0008006" key="9">
    <source>
        <dbReference type="Google" id="ProtNLM"/>
    </source>
</evidence>
<feature type="region of interest" description="Disordered" evidence="4">
    <location>
        <begin position="1"/>
        <end position="22"/>
    </location>
</feature>
<dbReference type="InterPro" id="IPR006179">
    <property type="entry name" value="5_nucleotidase/apyrase"/>
</dbReference>
<accession>A0A507BQ88</accession>
<sequence length="685" mass="76504">MARRKTDPPRESVFVTSSSGREASSPADLRLVHYNDVYHLDPSSAEPAGGAARFLTAINHYRRDSRYAGQPELLTLFSGDVFNPSLESSITKGSHMVPILNAIGTDCAAVGNHDLDFGVRQFEYLAAKCKFPWLLANVFDPALGEGVPIGHAKRTHMLTCSNGIKVGLLGLGEREWLETVNAIPPNIIYKSATEVAKELVAELREQGADIIIALTHQREPNDNKLAENMGGEIDIILGGHDHFYAHSFINGTHVLRSGSDFKQLSYIEVRRRPDDGGGRAGPRWDFDIWRKDIISSIPQDQPTVELIDKLTAKLKQSLEKPVGWTAAPLDARFTTVRLRESNIGNFVCDIMRHHYQADCVIMASGTIRGDQIYAPGPIRVKDITDCFPFEDPVVVIRVNGQAIWDALENGVSLYPAQEGRFPQVSNIRFEFDPSKESGSRINRVEVANKPLDPKKRYVLCTRGYMARAKDGYKSLLVQSEGGEAEEIVSEENGILISMMLRQYFMALKVLEKWHNWEPSWDSHWDKVVTGVGSHHPNYPVSPSASTRKGWLDGGVEPADPRPAAARPDSRGSHWDHWRPANIRARRSSVTPFDEKVVEGARPVHESDGERLRRIDHELRVMRRTFARWTRKAGVRAEVCDSLGEGECEVEWTKAICPRLEGRIVMVGGEEEKGRRARKEKSGGGT</sequence>
<dbReference type="Gene3D" id="3.90.780.10">
    <property type="entry name" value="5'-Nucleotidase, C-terminal domain"/>
    <property type="match status" value="1"/>
</dbReference>
<organism evidence="7 8">
    <name type="scientific">Thyridium curvatum</name>
    <dbReference type="NCBI Taxonomy" id="1093900"/>
    <lineage>
        <taxon>Eukaryota</taxon>
        <taxon>Fungi</taxon>
        <taxon>Dikarya</taxon>
        <taxon>Ascomycota</taxon>
        <taxon>Pezizomycotina</taxon>
        <taxon>Sordariomycetes</taxon>
        <taxon>Sordariomycetidae</taxon>
        <taxon>Thyridiales</taxon>
        <taxon>Thyridiaceae</taxon>
        <taxon>Thyridium</taxon>
    </lineage>
</organism>
<dbReference type="Gene3D" id="3.60.21.10">
    <property type="match status" value="1"/>
</dbReference>
<evidence type="ECO:0000256" key="4">
    <source>
        <dbReference type="SAM" id="MobiDB-lite"/>
    </source>
</evidence>
<dbReference type="InterPro" id="IPR004843">
    <property type="entry name" value="Calcineurin-like_PHP"/>
</dbReference>
<dbReference type="RefSeq" id="XP_031000681.1">
    <property type="nucleotide sequence ID" value="XM_031134084.1"/>
</dbReference>
<dbReference type="EMBL" id="SKBQ01000104">
    <property type="protein sequence ID" value="TPX18970.1"/>
    <property type="molecule type" value="Genomic_DNA"/>
</dbReference>
<dbReference type="GO" id="GO:0000166">
    <property type="term" value="F:nucleotide binding"/>
    <property type="evidence" value="ECO:0007669"/>
    <property type="project" value="UniProtKB-KW"/>
</dbReference>
<dbReference type="PRINTS" id="PR01607">
    <property type="entry name" value="APYRASEFAMLY"/>
</dbReference>
<keyword evidence="3" id="KW-0547">Nucleotide-binding</keyword>
<dbReference type="STRING" id="1093900.A0A507BQ88"/>
<dbReference type="Proteomes" id="UP000319257">
    <property type="component" value="Unassembled WGS sequence"/>
</dbReference>
<proteinExistence type="inferred from homology"/>
<reference evidence="7 8" key="1">
    <citation type="submission" date="2019-06" db="EMBL/GenBank/DDBJ databases">
        <title>Draft genome sequence of the filamentous fungus Phialemoniopsis curvata isolated from diesel fuel.</title>
        <authorList>
            <person name="Varaljay V.A."/>
            <person name="Lyon W.J."/>
            <person name="Crouch A.L."/>
            <person name="Drake C.E."/>
            <person name="Hollomon J.M."/>
            <person name="Nadeau L.J."/>
            <person name="Nunn H.S."/>
            <person name="Stevenson B.S."/>
            <person name="Bojanowski C.L."/>
            <person name="Crookes-Goodson W.J."/>
        </authorList>
    </citation>
    <scope>NUCLEOTIDE SEQUENCE [LARGE SCALE GENOMIC DNA]</scope>
    <source>
        <strain evidence="7 8">D216</strain>
    </source>
</reference>
<dbReference type="GO" id="GO:0016787">
    <property type="term" value="F:hydrolase activity"/>
    <property type="evidence" value="ECO:0007669"/>
    <property type="project" value="UniProtKB-KW"/>
</dbReference>
<dbReference type="GeneID" id="41978810"/>